<dbReference type="InterPro" id="IPR023323">
    <property type="entry name" value="Tex-like_dom_sf"/>
</dbReference>
<dbReference type="InterPro" id="IPR037027">
    <property type="entry name" value="YqgF/RNaseH-like_dom_sf"/>
</dbReference>
<dbReference type="Pfam" id="PF16921">
    <property type="entry name" value="Tex_YqgF"/>
    <property type="match status" value="1"/>
</dbReference>
<dbReference type="SUPFAM" id="SSF50249">
    <property type="entry name" value="Nucleic acid-binding proteins"/>
    <property type="match status" value="1"/>
</dbReference>
<dbReference type="InterPro" id="IPR044146">
    <property type="entry name" value="S1_Tex"/>
</dbReference>
<reference evidence="3" key="1">
    <citation type="journal article" date="2019" name="Int. J. Syst. Evol. Microbiol.">
        <title>The Global Catalogue of Microorganisms (GCM) 10K type strain sequencing project: providing services to taxonomists for standard genome sequencing and annotation.</title>
        <authorList>
            <consortium name="The Broad Institute Genomics Platform"/>
            <consortium name="The Broad Institute Genome Sequencing Center for Infectious Disease"/>
            <person name="Wu L."/>
            <person name="Ma J."/>
        </authorList>
    </citation>
    <scope>NUCLEOTIDE SEQUENCE [LARGE SCALE GENOMIC DNA]</scope>
    <source>
        <strain evidence="3">CGMCC 1.16306</strain>
    </source>
</reference>
<dbReference type="CDD" id="cd05685">
    <property type="entry name" value="S1_Tex"/>
    <property type="match status" value="1"/>
</dbReference>
<dbReference type="Pfam" id="PF00575">
    <property type="entry name" value="S1"/>
    <property type="match status" value="1"/>
</dbReference>
<dbReference type="InterPro" id="IPR003029">
    <property type="entry name" value="S1_domain"/>
</dbReference>
<dbReference type="Gene3D" id="1.10.10.650">
    <property type="entry name" value="RuvA domain 2-like"/>
    <property type="match status" value="1"/>
</dbReference>
<dbReference type="SMART" id="SM00316">
    <property type="entry name" value="S1"/>
    <property type="match status" value="1"/>
</dbReference>
<dbReference type="PROSITE" id="PS50126">
    <property type="entry name" value="S1"/>
    <property type="match status" value="1"/>
</dbReference>
<dbReference type="Pfam" id="PF17674">
    <property type="entry name" value="HHH_9"/>
    <property type="match status" value="1"/>
</dbReference>
<dbReference type="EMBL" id="JBHSFW010000003">
    <property type="protein sequence ID" value="MFC4618871.1"/>
    <property type="molecule type" value="Genomic_DNA"/>
</dbReference>
<evidence type="ECO:0000259" key="1">
    <source>
        <dbReference type="PROSITE" id="PS50126"/>
    </source>
</evidence>
<dbReference type="Gene3D" id="3.30.420.140">
    <property type="entry name" value="YqgF/RNase H-like domain"/>
    <property type="match status" value="1"/>
</dbReference>
<dbReference type="InterPro" id="IPR018974">
    <property type="entry name" value="Tex-like_N"/>
</dbReference>
<name>A0ABV9GPK9_9BACL</name>
<dbReference type="PANTHER" id="PTHR10724">
    <property type="entry name" value="30S RIBOSOMAL PROTEIN S1"/>
    <property type="match status" value="1"/>
</dbReference>
<dbReference type="InterPro" id="IPR006641">
    <property type="entry name" value="YqgF/RNaseH-like_dom"/>
</dbReference>
<accession>A0ABV9GPK9</accession>
<sequence length="727" mass="81884">MKSLEAWRQETIGQIGLALGLKVHQVKNVIQLIDDDNTIPFIARYRKEQTGGLNEVEIHEIHERYQYAENLHKRKEEVIRIIDEQEKLTEELAKAIWGAAKLQDVEDLYMPYKQKRRTRASVAKEKGLEPFADWLLSAPTTEVGDQAKRYISEEKGVLSAEEAIEGARDIIAERLSDDAAIRKRVREWTFSDGVLVTEKKSKAEDERAVYEMYYQYEEKVNRIVPHRVLAINRGEREEVLKVAIQAPEDRIIAYIEKTLLEGKVTTAESELKAAAKDSYKRLLAPAIERDIRQQLTEKADEQAIRIFSENLQQLLMQPPMKNKIILGVDPAYRTGCKLAVIDETGKVLNISVIYPTPPKSEVEKSKAVVLSLIEQYKINMIAIGNGTASRETERFIAETIKEVKHQNIYYLIVNEAGASVYSASALAREEFPDLQTEERSAVSIARRLQDPLAELVKIDPKSVGVGQYQHDVSQKELTRSLDFVVETAVNRVGVNVNTASSALLQHVAGLSKTVATNIVKKREEDGPYITRQDLRKVPRLGDKTFVQCAGFLTILDGDEPLDRTPIHPESYPETYSLLKQIDCDPEELGTDQLKEKLQGADVKTLAAQLDIGEPTLKDIIDALKRPGRDPRDKAPAPILRTDVLEIEDLKKGMRLEGTVRNVVDFGAFVDIGVKQDGLVHISKLANRFVKHPLDVVHTGQIVTVWVDQVDVEKGRISLTMIAPNEDS</sequence>
<dbReference type="Pfam" id="PF22706">
    <property type="entry name" value="Tex_central_region"/>
    <property type="match status" value="1"/>
</dbReference>
<dbReference type="Gene3D" id="2.40.50.140">
    <property type="entry name" value="Nucleic acid-binding proteins"/>
    <property type="match status" value="1"/>
</dbReference>
<dbReference type="RefSeq" id="WP_376845972.1">
    <property type="nucleotide sequence ID" value="NZ_JBHSFW010000003.1"/>
</dbReference>
<dbReference type="Pfam" id="PF09371">
    <property type="entry name" value="Tex_N"/>
    <property type="match status" value="1"/>
</dbReference>
<comment type="caution">
    <text evidence="2">The sequence shown here is derived from an EMBL/GenBank/DDBJ whole genome shotgun (WGS) entry which is preliminary data.</text>
</comment>
<dbReference type="InterPro" id="IPR010994">
    <property type="entry name" value="RuvA_2-like"/>
</dbReference>
<protein>
    <submittedName>
        <fullName evidence="2">Tex family protein</fullName>
    </submittedName>
</protein>
<dbReference type="SUPFAM" id="SSF158832">
    <property type="entry name" value="Tex N-terminal region-like"/>
    <property type="match status" value="1"/>
</dbReference>
<dbReference type="InterPro" id="IPR012337">
    <property type="entry name" value="RNaseH-like_sf"/>
</dbReference>
<dbReference type="Gene3D" id="1.10.150.310">
    <property type="entry name" value="Tex RuvX-like domain-like"/>
    <property type="match status" value="1"/>
</dbReference>
<gene>
    <name evidence="2" type="ORF">ACFO4N_08980</name>
</gene>
<dbReference type="InterPro" id="IPR023319">
    <property type="entry name" value="Tex-like_HTH_dom_sf"/>
</dbReference>
<dbReference type="InterPro" id="IPR012340">
    <property type="entry name" value="NA-bd_OB-fold"/>
</dbReference>
<evidence type="ECO:0000313" key="2">
    <source>
        <dbReference type="EMBL" id="MFC4618871.1"/>
    </source>
</evidence>
<dbReference type="PANTHER" id="PTHR10724:SF10">
    <property type="entry name" value="S1 RNA-BINDING DOMAIN-CONTAINING PROTEIN 1"/>
    <property type="match status" value="1"/>
</dbReference>
<dbReference type="InterPro" id="IPR041692">
    <property type="entry name" value="HHH_9"/>
</dbReference>
<feature type="domain" description="S1 motif" evidence="1">
    <location>
        <begin position="652"/>
        <end position="721"/>
    </location>
</feature>
<dbReference type="InterPro" id="IPR050437">
    <property type="entry name" value="Ribos_protein_bS1-like"/>
</dbReference>
<dbReference type="Proteomes" id="UP001596022">
    <property type="component" value="Unassembled WGS sequence"/>
</dbReference>
<dbReference type="SMART" id="SM00732">
    <property type="entry name" value="YqgFc"/>
    <property type="match status" value="1"/>
</dbReference>
<evidence type="ECO:0000313" key="3">
    <source>
        <dbReference type="Proteomes" id="UP001596022"/>
    </source>
</evidence>
<dbReference type="Pfam" id="PF12836">
    <property type="entry name" value="HHH_3"/>
    <property type="match status" value="1"/>
</dbReference>
<keyword evidence="3" id="KW-1185">Reference proteome</keyword>
<organism evidence="2 3">
    <name type="scientific">Camelliibacillus cellulosilyticus</name>
    <dbReference type="NCBI Taxonomy" id="2174486"/>
    <lineage>
        <taxon>Bacteria</taxon>
        <taxon>Bacillati</taxon>
        <taxon>Bacillota</taxon>
        <taxon>Bacilli</taxon>
        <taxon>Bacillales</taxon>
        <taxon>Sporolactobacillaceae</taxon>
        <taxon>Camelliibacillus</taxon>
    </lineage>
</organism>
<dbReference type="InterPro" id="IPR032639">
    <property type="entry name" value="Tex_YqgF"/>
</dbReference>
<dbReference type="SUPFAM" id="SSF47781">
    <property type="entry name" value="RuvA domain 2-like"/>
    <property type="match status" value="2"/>
</dbReference>
<dbReference type="InterPro" id="IPR055179">
    <property type="entry name" value="Tex-like_central_region"/>
</dbReference>
<proteinExistence type="predicted"/>
<dbReference type="SUPFAM" id="SSF53098">
    <property type="entry name" value="Ribonuclease H-like"/>
    <property type="match status" value="1"/>
</dbReference>
<dbReference type="Gene3D" id="1.10.3500.10">
    <property type="entry name" value="Tex N-terminal region-like"/>
    <property type="match status" value="1"/>
</dbReference>